<evidence type="ECO:0000313" key="6">
    <source>
        <dbReference type="Proteomes" id="UP000485058"/>
    </source>
</evidence>
<gene>
    <name evidence="5" type="ORF">HaLaN_09131</name>
</gene>
<dbReference type="AlphaFoldDB" id="A0A699YUR4"/>
<dbReference type="PANTHER" id="PTHR13989">
    <property type="entry name" value="REPLICATION PROTEIN A-RELATED"/>
    <property type="match status" value="1"/>
</dbReference>
<reference evidence="5 6" key="1">
    <citation type="submission" date="2020-02" db="EMBL/GenBank/DDBJ databases">
        <title>Draft genome sequence of Haematococcus lacustris strain NIES-144.</title>
        <authorList>
            <person name="Morimoto D."/>
            <person name="Nakagawa S."/>
            <person name="Yoshida T."/>
            <person name="Sawayama S."/>
        </authorList>
    </citation>
    <scope>NUCLEOTIDE SEQUENCE [LARGE SCALE GENOMIC DNA]</scope>
    <source>
        <strain evidence="5 6">NIES-144</strain>
    </source>
</reference>
<accession>A0A699YUR4</accession>
<protein>
    <submittedName>
        <fullName evidence="5">RPA_C domain-containing protein</fullName>
    </submittedName>
</protein>
<keyword evidence="6" id="KW-1185">Reference proteome</keyword>
<dbReference type="GO" id="GO:0003697">
    <property type="term" value="F:single-stranded DNA binding"/>
    <property type="evidence" value="ECO:0007669"/>
    <property type="project" value="TreeGrafter"/>
</dbReference>
<evidence type="ECO:0000256" key="1">
    <source>
        <dbReference type="ARBA" id="ARBA00004123"/>
    </source>
</evidence>
<dbReference type="Gene3D" id="2.40.50.140">
    <property type="entry name" value="Nucleic acid-binding proteins"/>
    <property type="match status" value="1"/>
</dbReference>
<keyword evidence="3" id="KW-0539">Nucleus</keyword>
<dbReference type="GO" id="GO:0000781">
    <property type="term" value="C:chromosome, telomeric region"/>
    <property type="evidence" value="ECO:0007669"/>
    <property type="project" value="TreeGrafter"/>
</dbReference>
<dbReference type="GO" id="GO:0006260">
    <property type="term" value="P:DNA replication"/>
    <property type="evidence" value="ECO:0007669"/>
    <property type="project" value="TreeGrafter"/>
</dbReference>
<dbReference type="InterPro" id="IPR012340">
    <property type="entry name" value="NA-bd_OB-fold"/>
</dbReference>
<comment type="subcellular location">
    <subcellularLocation>
        <location evidence="1">Nucleus</location>
    </subcellularLocation>
</comment>
<organism evidence="5 6">
    <name type="scientific">Haematococcus lacustris</name>
    <name type="common">Green alga</name>
    <name type="synonym">Haematococcus pluvialis</name>
    <dbReference type="NCBI Taxonomy" id="44745"/>
    <lineage>
        <taxon>Eukaryota</taxon>
        <taxon>Viridiplantae</taxon>
        <taxon>Chlorophyta</taxon>
        <taxon>core chlorophytes</taxon>
        <taxon>Chlorophyceae</taxon>
        <taxon>CS clade</taxon>
        <taxon>Chlamydomonadales</taxon>
        <taxon>Haematococcaceae</taxon>
        <taxon>Haematococcus</taxon>
    </lineage>
</organism>
<keyword evidence="2" id="KW-0238">DNA-binding</keyword>
<dbReference type="GO" id="GO:0000724">
    <property type="term" value="P:double-strand break repair via homologous recombination"/>
    <property type="evidence" value="ECO:0007669"/>
    <property type="project" value="TreeGrafter"/>
</dbReference>
<dbReference type="GO" id="GO:0035861">
    <property type="term" value="C:site of double-strand break"/>
    <property type="evidence" value="ECO:0007669"/>
    <property type="project" value="TreeGrafter"/>
</dbReference>
<dbReference type="PANTHER" id="PTHR13989:SF16">
    <property type="entry name" value="REPLICATION PROTEIN A2"/>
    <property type="match status" value="1"/>
</dbReference>
<dbReference type="EMBL" id="BLLF01000593">
    <property type="protein sequence ID" value="GFH13281.1"/>
    <property type="molecule type" value="Genomic_DNA"/>
</dbReference>
<dbReference type="SUPFAM" id="SSF50249">
    <property type="entry name" value="Nucleic acid-binding proteins"/>
    <property type="match status" value="1"/>
</dbReference>
<dbReference type="Pfam" id="PF01336">
    <property type="entry name" value="tRNA_anti-codon"/>
    <property type="match status" value="1"/>
</dbReference>
<dbReference type="InterPro" id="IPR040260">
    <property type="entry name" value="RFA2-like"/>
</dbReference>
<dbReference type="InterPro" id="IPR004365">
    <property type="entry name" value="NA-bd_OB_tRNA"/>
</dbReference>
<evidence type="ECO:0000256" key="3">
    <source>
        <dbReference type="ARBA" id="ARBA00023242"/>
    </source>
</evidence>
<evidence type="ECO:0000313" key="5">
    <source>
        <dbReference type="EMBL" id="GFH13281.1"/>
    </source>
</evidence>
<proteinExistence type="predicted"/>
<feature type="domain" description="OB" evidence="4">
    <location>
        <begin position="130"/>
        <end position="204"/>
    </location>
</feature>
<comment type="caution">
    <text evidence="5">The sequence shown here is derived from an EMBL/GenBank/DDBJ whole genome shotgun (WGS) entry which is preliminary data.</text>
</comment>
<sequence length="232" mass="25346">MAYNGFDMGASQFGGAGFMTRHASLAQSQLNLVGELTRPIGCFCSPQPAGDSSYGGGKRKSSGQDSLRYLTVLQIRKENENRDDEGWWVDGVEVNTVRSPGNRGSRLDMLSPCPSATAMRCCHCCCPQCTLVGRLTRVEENNTRALLTLNDGTGEIMVAMFLQDDDPELLARQRATMRMGSYVRVYGHLQRFDGALQLKAYNIRSITDFNEASAGHASHSTGGWEQPAPVQA</sequence>
<dbReference type="GO" id="GO:0006289">
    <property type="term" value="P:nucleotide-excision repair"/>
    <property type="evidence" value="ECO:0007669"/>
    <property type="project" value="TreeGrafter"/>
</dbReference>
<evidence type="ECO:0000259" key="4">
    <source>
        <dbReference type="Pfam" id="PF01336"/>
    </source>
</evidence>
<dbReference type="GO" id="GO:0005662">
    <property type="term" value="C:DNA replication factor A complex"/>
    <property type="evidence" value="ECO:0007669"/>
    <property type="project" value="TreeGrafter"/>
</dbReference>
<name>A0A699YUR4_HAELA</name>
<dbReference type="Proteomes" id="UP000485058">
    <property type="component" value="Unassembled WGS sequence"/>
</dbReference>
<evidence type="ECO:0000256" key="2">
    <source>
        <dbReference type="ARBA" id="ARBA00023125"/>
    </source>
</evidence>